<keyword evidence="4" id="KW-1185">Reference proteome</keyword>
<reference evidence="4" key="1">
    <citation type="submission" date="2016-10" db="EMBL/GenBank/DDBJ databases">
        <authorList>
            <person name="Varghese N."/>
            <person name="Submissions S."/>
        </authorList>
    </citation>
    <scope>NUCLEOTIDE SEQUENCE [LARGE SCALE GENOMIC DNA]</scope>
    <source>
        <strain evidence="4">CGMCC 1.7062</strain>
    </source>
</reference>
<evidence type="ECO:0000256" key="1">
    <source>
        <dbReference type="PROSITE-ProRule" id="PRU00339"/>
    </source>
</evidence>
<feature type="repeat" description="TPR" evidence="1">
    <location>
        <begin position="220"/>
        <end position="253"/>
    </location>
</feature>
<proteinExistence type="predicted"/>
<dbReference type="AlphaFoldDB" id="A0A1H5X762"/>
<dbReference type="PROSITE" id="PS50005">
    <property type="entry name" value="TPR"/>
    <property type="match status" value="1"/>
</dbReference>
<dbReference type="SUPFAM" id="SSF48371">
    <property type="entry name" value="ARM repeat"/>
    <property type="match status" value="1"/>
</dbReference>
<accession>A0A1H5X762</accession>
<dbReference type="RefSeq" id="WP_103879956.1">
    <property type="nucleotide sequence ID" value="NZ_FNVG01000006.1"/>
</dbReference>
<dbReference type="InterPro" id="IPR016024">
    <property type="entry name" value="ARM-type_fold"/>
</dbReference>
<evidence type="ECO:0000313" key="3">
    <source>
        <dbReference type="EMBL" id="SEG07126.1"/>
    </source>
</evidence>
<evidence type="ECO:0000313" key="4">
    <source>
        <dbReference type="Proteomes" id="UP000236721"/>
    </source>
</evidence>
<dbReference type="InterPro" id="IPR019734">
    <property type="entry name" value="TPR_rpt"/>
</dbReference>
<organism evidence="3 4">
    <name type="scientific">Vibrio hangzhouensis</name>
    <dbReference type="NCBI Taxonomy" id="462991"/>
    <lineage>
        <taxon>Bacteria</taxon>
        <taxon>Pseudomonadati</taxon>
        <taxon>Pseudomonadota</taxon>
        <taxon>Gammaproteobacteria</taxon>
        <taxon>Vibrionales</taxon>
        <taxon>Vibrionaceae</taxon>
        <taxon>Vibrio</taxon>
    </lineage>
</organism>
<dbReference type="EMBL" id="FNVG01000006">
    <property type="protein sequence ID" value="SEG07126.1"/>
    <property type="molecule type" value="Genomic_DNA"/>
</dbReference>
<protein>
    <submittedName>
        <fullName evidence="3">Uncharacterized protein</fullName>
    </submittedName>
</protein>
<feature type="chain" id="PRO_5009289134" evidence="2">
    <location>
        <begin position="25"/>
        <end position="333"/>
    </location>
</feature>
<name>A0A1H5X762_9VIBR</name>
<dbReference type="SUPFAM" id="SSF48452">
    <property type="entry name" value="TPR-like"/>
    <property type="match status" value="1"/>
</dbReference>
<feature type="signal peptide" evidence="2">
    <location>
        <begin position="1"/>
        <end position="24"/>
    </location>
</feature>
<dbReference type="InterPro" id="IPR011990">
    <property type="entry name" value="TPR-like_helical_dom_sf"/>
</dbReference>
<dbReference type="Gene3D" id="1.25.40.10">
    <property type="entry name" value="Tetratricopeptide repeat domain"/>
    <property type="match status" value="1"/>
</dbReference>
<gene>
    <name evidence="3" type="ORF">SAMN04488244_106221</name>
</gene>
<evidence type="ECO:0000256" key="2">
    <source>
        <dbReference type="SAM" id="SignalP"/>
    </source>
</evidence>
<keyword evidence="1" id="KW-0802">TPR repeat</keyword>
<sequence length="333" mass="37405">MTLTSWLRHSGMMLLMLMSGMAHAASDSIENPAGMREAQLSEMSQDHSLPLNQRVAATIMLGNYSGANALIAVGRASRSQHIELRIASINAAQRWQGRAKWDVVSPLLDDTEPRVQSRAVRALAPLWSKLPDSYRRALAPAIDRQIAASADTSEGRLEKAWLYRMRQQYEESEQLLLSEWQSFEQPRVAVALAELYRDTNREALALDVLEQGVVAHSGSALLHHSLALSYWRTQQTRQSIDHMRQAYKIEPQNAHYAYLLGLMLLEAEPKQALTLFETAYVQQGTPQYLYSLCEAKLAVGETAKTCLSQLSKFYPETAIISLTNKYSNIQNIN</sequence>
<dbReference type="OrthoDB" id="5864505at2"/>
<keyword evidence="2" id="KW-0732">Signal</keyword>
<dbReference type="Proteomes" id="UP000236721">
    <property type="component" value="Unassembled WGS sequence"/>
</dbReference>